<reference evidence="1" key="2">
    <citation type="submission" date="2021-09" db="EMBL/GenBank/DDBJ databases">
        <authorList>
            <person name="Gilroy R."/>
        </authorList>
    </citation>
    <scope>NUCLEOTIDE SEQUENCE</scope>
    <source>
        <strain evidence="1">ChiBcec21-2208</strain>
    </source>
</reference>
<dbReference type="AlphaFoldDB" id="A0A921IMG7"/>
<reference evidence="1" key="1">
    <citation type="journal article" date="2021" name="PeerJ">
        <title>Extensive microbial diversity within the chicken gut microbiome revealed by metagenomics and culture.</title>
        <authorList>
            <person name="Gilroy R."/>
            <person name="Ravi A."/>
            <person name="Getino M."/>
            <person name="Pursley I."/>
            <person name="Horton D.L."/>
            <person name="Alikhan N.F."/>
            <person name="Baker D."/>
            <person name="Gharbi K."/>
            <person name="Hall N."/>
            <person name="Watson M."/>
            <person name="Adriaenssens E.M."/>
            <person name="Foster-Nyarko E."/>
            <person name="Jarju S."/>
            <person name="Secka A."/>
            <person name="Antonio M."/>
            <person name="Oren A."/>
            <person name="Chaudhuri R.R."/>
            <person name="La Ragione R."/>
            <person name="Hildebrand F."/>
            <person name="Pallen M.J."/>
        </authorList>
    </citation>
    <scope>NUCLEOTIDE SEQUENCE</scope>
    <source>
        <strain evidence="1">ChiBcec21-2208</strain>
    </source>
</reference>
<comment type="caution">
    <text evidence="1">The sequence shown here is derived from an EMBL/GenBank/DDBJ whole genome shotgun (WGS) entry which is preliminary data.</text>
</comment>
<proteinExistence type="predicted"/>
<evidence type="ECO:0000313" key="1">
    <source>
        <dbReference type="EMBL" id="HJG28507.1"/>
    </source>
</evidence>
<dbReference type="Proteomes" id="UP000782880">
    <property type="component" value="Unassembled WGS sequence"/>
</dbReference>
<evidence type="ECO:0008006" key="3">
    <source>
        <dbReference type="Google" id="ProtNLM"/>
    </source>
</evidence>
<sequence>MKNLIFGAFATLEGYREGDAANLGRAVYDRCTVVALCSAKAQNPTCTVALVTNAPPPQPYLGQLTAAGVEIWDCPFDTFRVPADTNWALAYYKLCAMDWVLTHRDFARAAMVDLDTYSQYPLDDLWREADEAVLLYQVPHAASQGMAQAISQMYDAVTPQVAPHTLTHFGGELVAGSKARLQAFLQQCRAYFAALQQAGITPKEGDEAIWCGAAYRSLQEGQPVRAANAYIFRYWLGGRFYFVSTNYVLDPVCILHLPGAAKDRQLKLIYRRYTKNGSFPPPAKVHRLCCLPAAHPPLLATLWVRLQAKLPG</sequence>
<dbReference type="EMBL" id="DYVE01000200">
    <property type="protein sequence ID" value="HJG28507.1"/>
    <property type="molecule type" value="Genomic_DNA"/>
</dbReference>
<organism evidence="1 2">
    <name type="scientific">Subdoligranulum variabile</name>
    <dbReference type="NCBI Taxonomy" id="214851"/>
    <lineage>
        <taxon>Bacteria</taxon>
        <taxon>Bacillati</taxon>
        <taxon>Bacillota</taxon>
        <taxon>Clostridia</taxon>
        <taxon>Eubacteriales</taxon>
        <taxon>Oscillospiraceae</taxon>
        <taxon>Subdoligranulum</taxon>
    </lineage>
</organism>
<accession>A0A921IMG7</accession>
<gene>
    <name evidence="1" type="ORF">K8V20_07670</name>
</gene>
<protein>
    <recommendedName>
        <fullName evidence="3">Glycosyl transferase</fullName>
    </recommendedName>
</protein>
<name>A0A921IMG7_9FIRM</name>
<evidence type="ECO:0000313" key="2">
    <source>
        <dbReference type="Proteomes" id="UP000782880"/>
    </source>
</evidence>